<evidence type="ECO:0000256" key="4">
    <source>
        <dbReference type="ARBA" id="ARBA00022630"/>
    </source>
</evidence>
<dbReference type="InterPro" id="IPR002218">
    <property type="entry name" value="MnmG-rel"/>
</dbReference>
<evidence type="ECO:0000256" key="2">
    <source>
        <dbReference type="ARBA" id="ARBA00007653"/>
    </source>
</evidence>
<dbReference type="FunFam" id="1.10.150.570:FF:000001">
    <property type="entry name" value="tRNA uridine 5-carboxymethylaminomethyl modification enzyme MnmG"/>
    <property type="match status" value="1"/>
</dbReference>
<dbReference type="GO" id="GO:0005829">
    <property type="term" value="C:cytosol"/>
    <property type="evidence" value="ECO:0007669"/>
    <property type="project" value="TreeGrafter"/>
</dbReference>
<dbReference type="PANTHER" id="PTHR11806">
    <property type="entry name" value="GLUCOSE INHIBITED DIVISION PROTEIN A"/>
    <property type="match status" value="1"/>
</dbReference>
<evidence type="ECO:0000256" key="6">
    <source>
        <dbReference type="ARBA" id="ARBA00023027"/>
    </source>
</evidence>
<keyword evidence="4" id="KW-0285">Flavoprotein</keyword>
<organism evidence="8">
    <name type="scientific">anaerobic digester metagenome</name>
    <dbReference type="NCBI Taxonomy" id="1263854"/>
    <lineage>
        <taxon>unclassified sequences</taxon>
        <taxon>metagenomes</taxon>
        <taxon>ecological metagenomes</taxon>
    </lineage>
</organism>
<dbReference type="GO" id="GO:0002098">
    <property type="term" value="P:tRNA wobble uridine modification"/>
    <property type="evidence" value="ECO:0007669"/>
    <property type="project" value="TreeGrafter"/>
</dbReference>
<dbReference type="AlphaFoldDB" id="A0A485M9D7"/>
<dbReference type="InterPro" id="IPR047001">
    <property type="entry name" value="MnmG_C_subdom"/>
</dbReference>
<evidence type="ECO:0000256" key="3">
    <source>
        <dbReference type="ARBA" id="ARBA00022490"/>
    </source>
</evidence>
<gene>
    <name evidence="8" type="ORF">SCFA_3410004</name>
</gene>
<comment type="similarity">
    <text evidence="2">Belongs to the MnmG family.</text>
</comment>
<accession>A0A485M9D7</accession>
<evidence type="ECO:0000259" key="7">
    <source>
        <dbReference type="SMART" id="SM01228"/>
    </source>
</evidence>
<evidence type="ECO:0000256" key="1">
    <source>
        <dbReference type="ARBA" id="ARBA00001974"/>
    </source>
</evidence>
<sequence>MIDDLVTKEIEEPYRMLTSRAEFRLLLRQDNADLRLTEKGYRIGLVTPERYRSFEQKKRLIAAEKERLERTVVPVSEEIKLILAKLQTAGIPQQGSSLAGLLRRPEMTYKKILQLPLEHPPLPEEVCEQVEIQVKYEGYIKKQEAQVERFRRLEEKRIPDDLDYSRVRGLSVEAREKLELIRPGSIGQASRIVSVTPADISVLLIDLEQRRRKNKKQI</sequence>
<keyword evidence="6" id="KW-0520">NAD</keyword>
<proteinExistence type="inferred from homology"/>
<dbReference type="Pfam" id="PF13932">
    <property type="entry name" value="SAM_GIDA_C"/>
    <property type="match status" value="1"/>
</dbReference>
<dbReference type="Gene3D" id="1.10.10.1800">
    <property type="entry name" value="tRNA uridine 5-carboxymethylaminomethyl modification enzyme MnmG/GidA"/>
    <property type="match status" value="1"/>
</dbReference>
<comment type="cofactor">
    <cofactor evidence="1">
        <name>FAD</name>
        <dbReference type="ChEBI" id="CHEBI:57692"/>
    </cofactor>
</comment>
<feature type="domain" description="tRNA uridine 5-carboxymethylaminomethyl modification enzyme C-terminal subdomain" evidence="7">
    <location>
        <begin position="134"/>
        <end position="205"/>
    </location>
</feature>
<dbReference type="GO" id="GO:0050660">
    <property type="term" value="F:flavin adenine dinucleotide binding"/>
    <property type="evidence" value="ECO:0007669"/>
    <property type="project" value="InterPro"/>
</dbReference>
<dbReference type="EMBL" id="CAADRN010000270">
    <property type="protein sequence ID" value="VFU16785.1"/>
    <property type="molecule type" value="Genomic_DNA"/>
</dbReference>
<reference evidence="8" key="1">
    <citation type="submission" date="2019-03" db="EMBL/GenBank/DDBJ databases">
        <authorList>
            <person name="Hao L."/>
        </authorList>
    </citation>
    <scope>NUCLEOTIDE SEQUENCE</scope>
</reference>
<keyword evidence="3" id="KW-0963">Cytoplasm</keyword>
<dbReference type="Pfam" id="PF21680">
    <property type="entry name" value="GIDA_C_1st"/>
    <property type="match status" value="1"/>
</dbReference>
<dbReference type="InterPro" id="IPR026904">
    <property type="entry name" value="MnmG_C"/>
</dbReference>
<dbReference type="InterPro" id="IPR049312">
    <property type="entry name" value="GIDA_C_N"/>
</dbReference>
<dbReference type="Gene3D" id="3.50.50.60">
    <property type="entry name" value="FAD/NAD(P)-binding domain"/>
    <property type="match status" value="1"/>
</dbReference>
<evidence type="ECO:0000256" key="5">
    <source>
        <dbReference type="ARBA" id="ARBA00022827"/>
    </source>
</evidence>
<dbReference type="InterPro" id="IPR044920">
    <property type="entry name" value="MnmG_C_subdom_sf"/>
</dbReference>
<dbReference type="SMART" id="SM01228">
    <property type="entry name" value="GIDA_assoc_3"/>
    <property type="match status" value="1"/>
</dbReference>
<dbReference type="GO" id="GO:0030488">
    <property type="term" value="P:tRNA methylation"/>
    <property type="evidence" value="ECO:0007669"/>
    <property type="project" value="TreeGrafter"/>
</dbReference>
<dbReference type="Gene3D" id="1.10.150.570">
    <property type="entry name" value="GidA associated domain, C-terminal subdomain"/>
    <property type="match status" value="1"/>
</dbReference>
<keyword evidence="5" id="KW-0274">FAD</keyword>
<name>A0A485M9D7_9ZZZZ</name>
<dbReference type="InterPro" id="IPR036188">
    <property type="entry name" value="FAD/NAD-bd_sf"/>
</dbReference>
<protein>
    <submittedName>
        <fullName evidence="8">tRNA uridine 5-carboxymethylaminomethyl modification enzyme</fullName>
    </submittedName>
</protein>
<evidence type="ECO:0000313" key="8">
    <source>
        <dbReference type="EMBL" id="VFU16785.1"/>
    </source>
</evidence>
<dbReference type="PANTHER" id="PTHR11806:SF0">
    <property type="entry name" value="PROTEIN MTO1 HOMOLOG, MITOCHONDRIAL"/>
    <property type="match status" value="1"/>
</dbReference>
<dbReference type="FunFam" id="1.10.10.1800:FF:000001">
    <property type="entry name" value="tRNA uridine 5-carboxymethylaminomethyl modification enzyme MnmG"/>
    <property type="match status" value="1"/>
</dbReference>